<name>A0A1Y1HH99_KLENI</name>
<dbReference type="STRING" id="105231.A0A1Y1HH99"/>
<dbReference type="GO" id="GO:0008270">
    <property type="term" value="F:zinc ion binding"/>
    <property type="evidence" value="ECO:0007669"/>
    <property type="project" value="InterPro"/>
</dbReference>
<dbReference type="EMBL" id="DF236953">
    <property type="protein sequence ID" value="GAQ77820.1"/>
    <property type="molecule type" value="Genomic_DNA"/>
</dbReference>
<reference evidence="2 3" key="1">
    <citation type="journal article" date="2014" name="Nat. Commun.">
        <title>Klebsormidium flaccidum genome reveals primary factors for plant terrestrial adaptation.</title>
        <authorList>
            <person name="Hori K."/>
            <person name="Maruyama F."/>
            <person name="Fujisawa T."/>
            <person name="Togashi T."/>
            <person name="Yamamoto N."/>
            <person name="Seo M."/>
            <person name="Sato S."/>
            <person name="Yamada T."/>
            <person name="Mori H."/>
            <person name="Tajima N."/>
            <person name="Moriyama T."/>
            <person name="Ikeuchi M."/>
            <person name="Watanabe M."/>
            <person name="Wada H."/>
            <person name="Kobayashi K."/>
            <person name="Saito M."/>
            <person name="Masuda T."/>
            <person name="Sasaki-Sekimoto Y."/>
            <person name="Mashiguchi K."/>
            <person name="Awai K."/>
            <person name="Shimojima M."/>
            <person name="Masuda S."/>
            <person name="Iwai M."/>
            <person name="Nobusawa T."/>
            <person name="Narise T."/>
            <person name="Kondo S."/>
            <person name="Saito H."/>
            <person name="Sato R."/>
            <person name="Murakawa M."/>
            <person name="Ihara Y."/>
            <person name="Oshima-Yamada Y."/>
            <person name="Ohtaka K."/>
            <person name="Satoh M."/>
            <person name="Sonobe K."/>
            <person name="Ishii M."/>
            <person name="Ohtani R."/>
            <person name="Kanamori-Sato M."/>
            <person name="Honoki R."/>
            <person name="Miyazaki D."/>
            <person name="Mochizuki H."/>
            <person name="Umetsu J."/>
            <person name="Higashi K."/>
            <person name="Shibata D."/>
            <person name="Kamiya Y."/>
            <person name="Sato N."/>
            <person name="Nakamura Y."/>
            <person name="Tabata S."/>
            <person name="Ida S."/>
            <person name="Kurokawa K."/>
            <person name="Ohta H."/>
        </authorList>
    </citation>
    <scope>NUCLEOTIDE SEQUENCE [LARGE SCALE GENOMIC DNA]</scope>
    <source>
        <strain evidence="2 3">NIES-2285</strain>
    </source>
</reference>
<dbReference type="PANTHER" id="PTHR11695:SF648">
    <property type="entry name" value="ZINC-BINDING OXIDOREDUCTASE"/>
    <property type="match status" value="1"/>
</dbReference>
<dbReference type="Pfam" id="PF13602">
    <property type="entry name" value="ADH_zinc_N_2"/>
    <property type="match status" value="1"/>
</dbReference>
<sequence>MKAYVLKQYGAPDDALELREIEKPIPKDDQVLIRVRAAGLNAADWHLMRGDPYLVRLMLGVRKPKAGIVLGGALSGVVEAAGKTVTLFRKGDEVFAENDVSLLGAFGEYVCVPEKLLCTKPSNMTFEQAAAVPVSAPTALQGIRDTAKVLPGQKVLINGASGGVGTAAVQIAKAMGAEVTAVCSTKNLELVQSLGADHAIDYTVEDFTKSDKKYDVVMDIVTTHPIAACCQVLTPKGIYVGAGGLGRGVWIGKTWDHLMAKLNPFNRRRIAIIINLASSKYLNDLKDLIEAEKFVSPIEKSYTFDQVPAALKYLEEGHVRGKVVVTI</sequence>
<dbReference type="OrthoDB" id="48317at2759"/>
<dbReference type="InterPro" id="IPR036291">
    <property type="entry name" value="NAD(P)-bd_dom_sf"/>
</dbReference>
<organism evidence="2 3">
    <name type="scientific">Klebsormidium nitens</name>
    <name type="common">Green alga</name>
    <name type="synonym">Ulothrix nitens</name>
    <dbReference type="NCBI Taxonomy" id="105231"/>
    <lineage>
        <taxon>Eukaryota</taxon>
        <taxon>Viridiplantae</taxon>
        <taxon>Streptophyta</taxon>
        <taxon>Klebsormidiophyceae</taxon>
        <taxon>Klebsormidiales</taxon>
        <taxon>Klebsormidiaceae</taxon>
        <taxon>Klebsormidium</taxon>
    </lineage>
</organism>
<accession>A0A1Y1HH99</accession>
<evidence type="ECO:0000259" key="1">
    <source>
        <dbReference type="SMART" id="SM00829"/>
    </source>
</evidence>
<dbReference type="Gene3D" id="3.90.180.10">
    <property type="entry name" value="Medium-chain alcohol dehydrogenases, catalytic domain"/>
    <property type="match status" value="1"/>
</dbReference>
<dbReference type="AlphaFoldDB" id="A0A1Y1HH99"/>
<dbReference type="InterPro" id="IPR050700">
    <property type="entry name" value="YIM1/Zinc_Alcohol_DH_Fams"/>
</dbReference>
<gene>
    <name evidence="2" type="ORF">KFL_000040220</name>
</gene>
<protein>
    <submittedName>
        <fullName evidence="2">Zinc-binding oxidoreductase</fullName>
    </submittedName>
</protein>
<dbReference type="GO" id="GO:0016491">
    <property type="term" value="F:oxidoreductase activity"/>
    <property type="evidence" value="ECO:0007669"/>
    <property type="project" value="InterPro"/>
</dbReference>
<dbReference type="SUPFAM" id="SSF50129">
    <property type="entry name" value="GroES-like"/>
    <property type="match status" value="1"/>
</dbReference>
<evidence type="ECO:0000313" key="3">
    <source>
        <dbReference type="Proteomes" id="UP000054558"/>
    </source>
</evidence>
<dbReference type="InterPro" id="IPR011032">
    <property type="entry name" value="GroES-like_sf"/>
</dbReference>
<dbReference type="SMART" id="SM00829">
    <property type="entry name" value="PKS_ER"/>
    <property type="match status" value="1"/>
</dbReference>
<feature type="domain" description="Enoyl reductase (ER)" evidence="1">
    <location>
        <begin position="11"/>
        <end position="325"/>
    </location>
</feature>
<dbReference type="OMA" id="CEHANLK"/>
<proteinExistence type="predicted"/>
<dbReference type="Pfam" id="PF08240">
    <property type="entry name" value="ADH_N"/>
    <property type="match status" value="1"/>
</dbReference>
<dbReference type="InterPro" id="IPR002364">
    <property type="entry name" value="Quin_OxRdtase/zeta-crystal_CS"/>
</dbReference>
<dbReference type="SUPFAM" id="SSF51735">
    <property type="entry name" value="NAD(P)-binding Rossmann-fold domains"/>
    <property type="match status" value="1"/>
</dbReference>
<dbReference type="InterPro" id="IPR013154">
    <property type="entry name" value="ADH-like_N"/>
</dbReference>
<dbReference type="CDD" id="cd08267">
    <property type="entry name" value="MDR1"/>
    <property type="match status" value="1"/>
</dbReference>
<evidence type="ECO:0000313" key="2">
    <source>
        <dbReference type="EMBL" id="GAQ77820.1"/>
    </source>
</evidence>
<dbReference type="Proteomes" id="UP000054558">
    <property type="component" value="Unassembled WGS sequence"/>
</dbReference>
<dbReference type="PANTHER" id="PTHR11695">
    <property type="entry name" value="ALCOHOL DEHYDROGENASE RELATED"/>
    <property type="match status" value="1"/>
</dbReference>
<dbReference type="PROSITE" id="PS01162">
    <property type="entry name" value="QOR_ZETA_CRYSTAL"/>
    <property type="match status" value="1"/>
</dbReference>
<dbReference type="Gene3D" id="3.40.50.720">
    <property type="entry name" value="NAD(P)-binding Rossmann-like Domain"/>
    <property type="match status" value="1"/>
</dbReference>
<keyword evidence="3" id="KW-1185">Reference proteome</keyword>
<dbReference type="InterPro" id="IPR020843">
    <property type="entry name" value="ER"/>
</dbReference>